<evidence type="ECO:0000256" key="1">
    <source>
        <dbReference type="SAM" id="MobiDB-lite"/>
    </source>
</evidence>
<dbReference type="AlphaFoldDB" id="A0A395T3K0"/>
<feature type="region of interest" description="Disordered" evidence="1">
    <location>
        <begin position="1"/>
        <end position="43"/>
    </location>
</feature>
<proteinExistence type="predicted"/>
<evidence type="ECO:0000313" key="3">
    <source>
        <dbReference type="Proteomes" id="UP000266234"/>
    </source>
</evidence>
<sequence length="132" mass="14895">MSSTGANASEGAHEEEITGPSGSLNDPEIRQTFTNDFSSDNDIALAETPRDARGYLKDVEDTKVYPEIIANAISRLSDERARSNRAIEERRLHRINLINDHLQSLNGKKTNELKLQRLLELKTKLEAMKIFE</sequence>
<comment type="caution">
    <text evidence="2">The sequence shown here is derived from an EMBL/GenBank/DDBJ whole genome shotgun (WGS) entry which is preliminary data.</text>
</comment>
<dbReference type="Proteomes" id="UP000266234">
    <property type="component" value="Unassembled WGS sequence"/>
</dbReference>
<accession>A0A395T3K0</accession>
<dbReference type="EMBL" id="PXOG01000056">
    <property type="protein sequence ID" value="RGP78979.1"/>
    <property type="molecule type" value="Genomic_DNA"/>
</dbReference>
<feature type="compositionally biased region" description="Polar residues" evidence="1">
    <location>
        <begin position="31"/>
        <end position="41"/>
    </location>
</feature>
<evidence type="ECO:0000313" key="2">
    <source>
        <dbReference type="EMBL" id="RGP78979.1"/>
    </source>
</evidence>
<gene>
    <name evidence="2" type="ORF">FLONG3_2885</name>
</gene>
<organism evidence="2 3">
    <name type="scientific">Fusarium longipes</name>
    <dbReference type="NCBI Taxonomy" id="694270"/>
    <lineage>
        <taxon>Eukaryota</taxon>
        <taxon>Fungi</taxon>
        <taxon>Dikarya</taxon>
        <taxon>Ascomycota</taxon>
        <taxon>Pezizomycotina</taxon>
        <taxon>Sordariomycetes</taxon>
        <taxon>Hypocreomycetidae</taxon>
        <taxon>Hypocreales</taxon>
        <taxon>Nectriaceae</taxon>
        <taxon>Fusarium</taxon>
    </lineage>
</organism>
<reference evidence="2 3" key="1">
    <citation type="journal article" date="2018" name="PLoS Pathog.">
        <title>Evolution of structural diversity of trichothecenes, a family of toxins produced by plant pathogenic and entomopathogenic fungi.</title>
        <authorList>
            <person name="Proctor R.H."/>
            <person name="McCormick S.P."/>
            <person name="Kim H.S."/>
            <person name="Cardoza R.E."/>
            <person name="Stanley A.M."/>
            <person name="Lindo L."/>
            <person name="Kelly A."/>
            <person name="Brown D.W."/>
            <person name="Lee T."/>
            <person name="Vaughan M.M."/>
            <person name="Alexander N.J."/>
            <person name="Busman M."/>
            <person name="Gutierrez S."/>
        </authorList>
    </citation>
    <scope>NUCLEOTIDE SEQUENCE [LARGE SCALE GENOMIC DNA]</scope>
    <source>
        <strain evidence="2 3">NRRL 20695</strain>
    </source>
</reference>
<keyword evidence="3" id="KW-1185">Reference proteome</keyword>
<protein>
    <submittedName>
        <fullName evidence="2">Uncharacterized protein</fullName>
    </submittedName>
</protein>
<name>A0A395T3K0_9HYPO</name>